<dbReference type="Proteomes" id="UP001054945">
    <property type="component" value="Unassembled WGS sequence"/>
</dbReference>
<organism evidence="1 2">
    <name type="scientific">Caerostris extrusa</name>
    <name type="common">Bark spider</name>
    <name type="synonym">Caerostris bankana</name>
    <dbReference type="NCBI Taxonomy" id="172846"/>
    <lineage>
        <taxon>Eukaryota</taxon>
        <taxon>Metazoa</taxon>
        <taxon>Ecdysozoa</taxon>
        <taxon>Arthropoda</taxon>
        <taxon>Chelicerata</taxon>
        <taxon>Arachnida</taxon>
        <taxon>Araneae</taxon>
        <taxon>Araneomorphae</taxon>
        <taxon>Entelegynae</taxon>
        <taxon>Araneoidea</taxon>
        <taxon>Araneidae</taxon>
        <taxon>Caerostris</taxon>
    </lineage>
</organism>
<comment type="caution">
    <text evidence="1">The sequence shown here is derived from an EMBL/GenBank/DDBJ whole genome shotgun (WGS) entry which is preliminary data.</text>
</comment>
<dbReference type="AlphaFoldDB" id="A0AAV4QVM8"/>
<evidence type="ECO:0000313" key="2">
    <source>
        <dbReference type="Proteomes" id="UP001054945"/>
    </source>
</evidence>
<protein>
    <submittedName>
        <fullName evidence="1">Uncharacterized protein</fullName>
    </submittedName>
</protein>
<name>A0AAV4QVM8_CAEEX</name>
<reference evidence="1 2" key="1">
    <citation type="submission" date="2021-06" db="EMBL/GenBank/DDBJ databases">
        <title>Caerostris extrusa draft genome.</title>
        <authorList>
            <person name="Kono N."/>
            <person name="Arakawa K."/>
        </authorList>
    </citation>
    <scope>NUCLEOTIDE SEQUENCE [LARGE SCALE GENOMIC DNA]</scope>
</reference>
<evidence type="ECO:0000313" key="1">
    <source>
        <dbReference type="EMBL" id="GIY13693.1"/>
    </source>
</evidence>
<keyword evidence="2" id="KW-1185">Reference proteome</keyword>
<dbReference type="EMBL" id="BPLR01006985">
    <property type="protein sequence ID" value="GIY13693.1"/>
    <property type="molecule type" value="Genomic_DNA"/>
</dbReference>
<proteinExistence type="predicted"/>
<accession>A0AAV4QVM8</accession>
<sequence>MGLPYFVNRCRQTMIAKKEPSCAVRRTLRQRAGLLIVSDERSQEVEYYSYCRVVQIHTPPHMPPSITTVLQYNVKILPISAATLHCGI</sequence>
<gene>
    <name evidence="1" type="ORF">CEXT_536791</name>
</gene>